<reference evidence="2 3" key="1">
    <citation type="submission" date="2024-02" db="EMBL/GenBank/DDBJ databases">
        <title>Chromosome-level genome assembly of the Eurasian Minnow (Phoxinus phoxinus).</title>
        <authorList>
            <person name="Oriowo T.O."/>
            <person name="Martin S."/>
            <person name="Stange M."/>
            <person name="Chrysostomakis Y."/>
            <person name="Brown T."/>
            <person name="Winkler S."/>
            <person name="Kukowka S."/>
            <person name="Myers E.W."/>
            <person name="Bohne A."/>
        </authorList>
    </citation>
    <scope>NUCLEOTIDE SEQUENCE [LARGE SCALE GENOMIC DNA]</scope>
    <source>
        <strain evidence="2">ZFMK-TIS-60720</strain>
        <tissue evidence="2">Whole Organism</tissue>
    </source>
</reference>
<feature type="signal peptide" evidence="1">
    <location>
        <begin position="1"/>
        <end position="20"/>
    </location>
</feature>
<accession>A0AAN9GYZ1</accession>
<evidence type="ECO:0000256" key="1">
    <source>
        <dbReference type="SAM" id="SignalP"/>
    </source>
</evidence>
<dbReference type="AlphaFoldDB" id="A0AAN9GYZ1"/>
<feature type="chain" id="PRO_5042890324" evidence="1">
    <location>
        <begin position="21"/>
        <end position="155"/>
    </location>
</feature>
<sequence length="155" mass="17046">MVQIAKTLIFLCMLIGWSQSFPHRDVISENEAMKDADRVEGERRDAILNVTDFTPPVCRVVNDTSDCLYSCGNSIMEVTYIMTDGAGSGIDHTRVSSFGGAFSTFTQYDGLDENGYNATLLHYSGICCLEDVEVSVVDKAGNRGTCPFIIKRVKP</sequence>
<name>A0AAN9GYZ1_9TELE</name>
<gene>
    <name evidence="2" type="ORF">R3I93_015334</name>
</gene>
<dbReference type="Proteomes" id="UP001364617">
    <property type="component" value="Unassembled WGS sequence"/>
</dbReference>
<comment type="caution">
    <text evidence="2">The sequence shown here is derived from an EMBL/GenBank/DDBJ whole genome shotgun (WGS) entry which is preliminary data.</text>
</comment>
<dbReference type="EMBL" id="JAYKXH010000016">
    <property type="protein sequence ID" value="KAK7141146.1"/>
    <property type="molecule type" value="Genomic_DNA"/>
</dbReference>
<evidence type="ECO:0000313" key="2">
    <source>
        <dbReference type="EMBL" id="KAK7141146.1"/>
    </source>
</evidence>
<proteinExistence type="predicted"/>
<organism evidence="2 3">
    <name type="scientific">Phoxinus phoxinus</name>
    <name type="common">Eurasian minnow</name>
    <dbReference type="NCBI Taxonomy" id="58324"/>
    <lineage>
        <taxon>Eukaryota</taxon>
        <taxon>Metazoa</taxon>
        <taxon>Chordata</taxon>
        <taxon>Craniata</taxon>
        <taxon>Vertebrata</taxon>
        <taxon>Euteleostomi</taxon>
        <taxon>Actinopterygii</taxon>
        <taxon>Neopterygii</taxon>
        <taxon>Teleostei</taxon>
        <taxon>Ostariophysi</taxon>
        <taxon>Cypriniformes</taxon>
        <taxon>Leuciscidae</taxon>
        <taxon>Phoxininae</taxon>
        <taxon>Phoxinus</taxon>
    </lineage>
</organism>
<evidence type="ECO:0000313" key="3">
    <source>
        <dbReference type="Proteomes" id="UP001364617"/>
    </source>
</evidence>
<protein>
    <submittedName>
        <fullName evidence="2">Uncharacterized protein</fullName>
    </submittedName>
</protein>
<keyword evidence="3" id="KW-1185">Reference proteome</keyword>
<keyword evidence="1" id="KW-0732">Signal</keyword>